<keyword evidence="1" id="KW-1133">Transmembrane helix</keyword>
<keyword evidence="3" id="KW-1185">Reference proteome</keyword>
<keyword evidence="1" id="KW-0812">Transmembrane</keyword>
<dbReference type="AlphaFoldDB" id="U4KNA8"/>
<proteinExistence type="predicted"/>
<accession>U4KNA8</accession>
<feature type="transmembrane region" description="Helical" evidence="1">
    <location>
        <begin position="62"/>
        <end position="82"/>
    </location>
</feature>
<keyword evidence="1" id="KW-0472">Membrane</keyword>
<dbReference type="HOGENOM" id="CLU_1754836_0_0_14"/>
<feature type="transmembrane region" description="Helical" evidence="1">
    <location>
        <begin position="129"/>
        <end position="147"/>
    </location>
</feature>
<feature type="transmembrane region" description="Helical" evidence="1">
    <location>
        <begin position="103"/>
        <end position="123"/>
    </location>
</feature>
<dbReference type="STRING" id="1318466.BN85400830"/>
<sequence length="148" mass="15870">MNLVLERNASIFGSIYKEKKLPKKTLEAMASELVIPEGAIEMTYDEMEYVDGGFWNWLADRAWSLFDGLLLVGLGWLANGFKTKYGTLKGLYSALKAAKLGKALVWLAGTIKTGVSSAVGWVIANPLVATAIGLGIVATVVGAITVFL</sequence>
<evidence type="ECO:0000256" key="1">
    <source>
        <dbReference type="SAM" id="Phobius"/>
    </source>
</evidence>
<name>U4KNA8_ALTPJ</name>
<dbReference type="Proteomes" id="UP000032740">
    <property type="component" value="Chromosome"/>
</dbReference>
<organism evidence="2 3">
    <name type="scientific">Alteracholeplasma palmae (strain ATCC 49389 / J233)</name>
    <name type="common">Acholeplasma palmae</name>
    <dbReference type="NCBI Taxonomy" id="1318466"/>
    <lineage>
        <taxon>Bacteria</taxon>
        <taxon>Bacillati</taxon>
        <taxon>Mycoplasmatota</taxon>
        <taxon>Mollicutes</taxon>
        <taxon>Acholeplasmatales</taxon>
        <taxon>Acholeplasmataceae</taxon>
        <taxon>Acholeplasma</taxon>
    </lineage>
</organism>
<evidence type="ECO:0000313" key="2">
    <source>
        <dbReference type="EMBL" id="CCV63660.1"/>
    </source>
</evidence>
<dbReference type="RefSeq" id="WP_026654095.1">
    <property type="nucleotide sequence ID" value="NC_022538.1"/>
</dbReference>
<protein>
    <submittedName>
        <fullName evidence="2">Uncharacterized protein</fullName>
    </submittedName>
</protein>
<gene>
    <name evidence="2" type="ORF">BN85400830</name>
</gene>
<dbReference type="EMBL" id="FO681347">
    <property type="protein sequence ID" value="CCV63660.1"/>
    <property type="molecule type" value="Genomic_DNA"/>
</dbReference>
<dbReference type="KEGG" id="apal:BN85400830"/>
<evidence type="ECO:0000313" key="3">
    <source>
        <dbReference type="Proteomes" id="UP000032740"/>
    </source>
</evidence>
<reference evidence="2 3" key="1">
    <citation type="journal article" date="2013" name="J. Mol. Microbiol. Biotechnol.">
        <title>Analysis of the Complete Genomes of Acholeplasma brassicae , A. palmae and A. laidlawii and Their Comparison to the Obligate Parasites from ' Candidatus Phytoplasma'.</title>
        <authorList>
            <person name="Kube M."/>
            <person name="Siewert C."/>
            <person name="Migdoll A.M."/>
            <person name="Duduk B."/>
            <person name="Holz S."/>
            <person name="Rabus R."/>
            <person name="Seemuller E."/>
            <person name="Mitrovic J."/>
            <person name="Muller I."/>
            <person name="Buttner C."/>
            <person name="Reinhardt R."/>
        </authorList>
    </citation>
    <scope>NUCLEOTIDE SEQUENCE [LARGE SCALE GENOMIC DNA]</scope>
    <source>
        <strain evidence="2 3">J233</strain>
    </source>
</reference>